<evidence type="ECO:0000313" key="4">
    <source>
        <dbReference type="EMBL" id="GEW04012.1"/>
    </source>
</evidence>
<dbReference type="Pfam" id="PF17921">
    <property type="entry name" value="Integrase_H2C2"/>
    <property type="match status" value="1"/>
</dbReference>
<reference evidence="4" key="1">
    <citation type="journal article" date="2019" name="Sci. Rep.">
        <title>Draft genome of Tanacetum cinerariifolium, the natural source of mosquito coil.</title>
        <authorList>
            <person name="Yamashiro T."/>
            <person name="Shiraishi A."/>
            <person name="Satake H."/>
            <person name="Nakayama K."/>
        </authorList>
    </citation>
    <scope>NUCLEOTIDE SEQUENCE</scope>
</reference>
<feature type="domain" description="Integrase zinc-binding" evidence="2">
    <location>
        <begin position="278"/>
        <end position="321"/>
    </location>
</feature>
<dbReference type="InterPro" id="IPR056924">
    <property type="entry name" value="SH3_Tf2-1"/>
</dbReference>
<dbReference type="PANTHER" id="PTHR34072:SF52">
    <property type="entry name" value="RIBONUCLEASE H"/>
    <property type="match status" value="1"/>
</dbReference>
<feature type="domain" description="Tf2-1-like SH3-like" evidence="3">
    <location>
        <begin position="325"/>
        <end position="374"/>
    </location>
</feature>
<dbReference type="InterPro" id="IPR041577">
    <property type="entry name" value="RT_RNaseH_2"/>
</dbReference>
<dbReference type="Gene3D" id="3.30.70.270">
    <property type="match status" value="1"/>
</dbReference>
<gene>
    <name evidence="4" type="ORF">Tci_175988</name>
</gene>
<name>A0A699GRY4_TANCI</name>
<dbReference type="SUPFAM" id="SSF56672">
    <property type="entry name" value="DNA/RNA polymerases"/>
    <property type="match status" value="1"/>
</dbReference>
<evidence type="ECO:0000259" key="3">
    <source>
        <dbReference type="Pfam" id="PF24626"/>
    </source>
</evidence>
<feature type="domain" description="Reverse transcriptase/retrotransposon-derived protein RNase H-like" evidence="1">
    <location>
        <begin position="126"/>
        <end position="191"/>
    </location>
</feature>
<organism evidence="4">
    <name type="scientific">Tanacetum cinerariifolium</name>
    <name type="common">Dalmatian daisy</name>
    <name type="synonym">Chrysanthemum cinerariifolium</name>
    <dbReference type="NCBI Taxonomy" id="118510"/>
    <lineage>
        <taxon>Eukaryota</taxon>
        <taxon>Viridiplantae</taxon>
        <taxon>Streptophyta</taxon>
        <taxon>Embryophyta</taxon>
        <taxon>Tracheophyta</taxon>
        <taxon>Spermatophyta</taxon>
        <taxon>Magnoliopsida</taxon>
        <taxon>eudicotyledons</taxon>
        <taxon>Gunneridae</taxon>
        <taxon>Pentapetalae</taxon>
        <taxon>asterids</taxon>
        <taxon>campanulids</taxon>
        <taxon>Asterales</taxon>
        <taxon>Asteraceae</taxon>
        <taxon>Asteroideae</taxon>
        <taxon>Anthemideae</taxon>
        <taxon>Anthemidinae</taxon>
        <taxon>Tanacetum</taxon>
    </lineage>
</organism>
<dbReference type="EMBL" id="BKCJ010042959">
    <property type="protein sequence ID" value="GEW04012.1"/>
    <property type="molecule type" value="Genomic_DNA"/>
</dbReference>
<dbReference type="InterPro" id="IPR041588">
    <property type="entry name" value="Integrase_H2C2"/>
</dbReference>
<dbReference type="InterPro" id="IPR043128">
    <property type="entry name" value="Rev_trsase/Diguanyl_cyclase"/>
</dbReference>
<evidence type="ECO:0000259" key="1">
    <source>
        <dbReference type="Pfam" id="PF17919"/>
    </source>
</evidence>
<evidence type="ECO:0008006" key="5">
    <source>
        <dbReference type="Google" id="ProtNLM"/>
    </source>
</evidence>
<proteinExistence type="predicted"/>
<protein>
    <recommendedName>
        <fullName evidence="5">Reverse transcriptase domain-containing protein</fullName>
    </recommendedName>
</protein>
<dbReference type="PANTHER" id="PTHR34072">
    <property type="entry name" value="ENZYMATIC POLYPROTEIN-RELATED"/>
    <property type="match status" value="1"/>
</dbReference>
<dbReference type="AlphaFoldDB" id="A0A699GRY4"/>
<comment type="caution">
    <text evidence="4">The sequence shown here is derived from an EMBL/GenBank/DDBJ whole genome shotgun (WGS) entry which is preliminary data.</text>
</comment>
<evidence type="ECO:0000259" key="2">
    <source>
        <dbReference type="Pfam" id="PF17921"/>
    </source>
</evidence>
<dbReference type="Gene3D" id="1.10.340.70">
    <property type="match status" value="1"/>
</dbReference>
<sequence length="451" mass="51935">MITNVILCKSTYFKANRIRNVSSNRVFGNEVYGVDSEGLGVNPLSNDFRLCNSDEWRSKNHGGRVVIHGYGVGDMVFLGHVINGAGIHVDPIKIEAAKNWKAPRTLSEVRSFLGLAGYYRRFIENFSKIAMPLTVLTQKYLPDGPEDFMMYYDASGLRLGCVLMQSGMVIAYASMQLKINEKNYTNHDLELGEHIFSQKELNMRQRRWIELFSHYDCEIHYHPGKANVVVDALSKKEQVKTKRVREMNMTLHSSIKDRILAAEKEASNESAGLQKGDVRTLIKDEAHKSKYYVYPGADNMYYDLKDSFWWPGMKKDLAVFVSVVRYGKKGKLAPRFVGPFEIIEKVGPVAYGLDLLEELDGVHDTFYVSNLKKCLAEPTQQVLLDEIRVDGKLNFIEELVEIMEREFKKLKWSRITIVKVRWNSKRGPIIMWERKDQMKLKYPHLFSAYNS</sequence>
<accession>A0A699GRY4</accession>
<dbReference type="Pfam" id="PF24626">
    <property type="entry name" value="SH3_Tf2-1"/>
    <property type="match status" value="1"/>
</dbReference>
<dbReference type="Pfam" id="PF17919">
    <property type="entry name" value="RT_RNaseH_2"/>
    <property type="match status" value="1"/>
</dbReference>
<dbReference type="InterPro" id="IPR043502">
    <property type="entry name" value="DNA/RNA_pol_sf"/>
</dbReference>